<name>A0A432Z8Q6_9GAMM</name>
<dbReference type="STRING" id="1122124.GCA_000423165_00844"/>
<evidence type="ECO:0000313" key="2">
    <source>
        <dbReference type="EMBL" id="RUO74286.1"/>
    </source>
</evidence>
<feature type="domain" description="Bacteriophage CI repressor N-terminal" evidence="1">
    <location>
        <begin position="25"/>
        <end position="81"/>
    </location>
</feature>
<dbReference type="AlphaFoldDB" id="A0A432Z8Q6"/>
<dbReference type="Proteomes" id="UP000287022">
    <property type="component" value="Unassembled WGS sequence"/>
</dbReference>
<dbReference type="Pfam" id="PF07022">
    <property type="entry name" value="Phage_CI_repr"/>
    <property type="match status" value="1"/>
</dbReference>
<evidence type="ECO:0000259" key="1">
    <source>
        <dbReference type="Pfam" id="PF07022"/>
    </source>
</evidence>
<organism evidence="2 3">
    <name type="scientific">Pseudidiomarina sediminum</name>
    <dbReference type="NCBI Taxonomy" id="431675"/>
    <lineage>
        <taxon>Bacteria</taxon>
        <taxon>Pseudomonadati</taxon>
        <taxon>Pseudomonadota</taxon>
        <taxon>Gammaproteobacteria</taxon>
        <taxon>Alteromonadales</taxon>
        <taxon>Idiomarinaceae</taxon>
        <taxon>Pseudidiomarina</taxon>
    </lineage>
</organism>
<dbReference type="GO" id="GO:0045892">
    <property type="term" value="P:negative regulation of DNA-templated transcription"/>
    <property type="evidence" value="ECO:0007669"/>
    <property type="project" value="InterPro"/>
</dbReference>
<dbReference type="RefSeq" id="WP_026861852.1">
    <property type="nucleotide sequence ID" value="NZ_JAHVIQ010000001.1"/>
</dbReference>
<sequence length="178" mass="20248">MSNDDNLNSTHRQSKSNVEMLTMDEVVTRLRRYYGDQSVAALMRKLGIPTSTYGNWRKRGTVTYDHLVQGLIRCGISLDWFFAPDRHLDYPRPSQLYLSESENAAYQGEKQHTEVLTAAAEVRPFMAQYQVPETPENEALLVEVYLAARADHVNVDFALRKLAMVLGKAGKQKETPLN</sequence>
<reference evidence="3" key="1">
    <citation type="journal article" date="2018" name="Front. Microbiol.">
        <title>Genome-Based Analysis Reveals the Taxonomy and Diversity of the Family Idiomarinaceae.</title>
        <authorList>
            <person name="Liu Y."/>
            <person name="Lai Q."/>
            <person name="Shao Z."/>
        </authorList>
    </citation>
    <scope>NUCLEOTIDE SEQUENCE [LARGE SCALE GENOMIC DNA]</scope>
    <source>
        <strain evidence="3">c121</strain>
    </source>
</reference>
<keyword evidence="3" id="KW-1185">Reference proteome</keyword>
<dbReference type="EMBL" id="PIQE01000001">
    <property type="protein sequence ID" value="RUO74286.1"/>
    <property type="molecule type" value="Genomic_DNA"/>
</dbReference>
<dbReference type="InterPro" id="IPR010982">
    <property type="entry name" value="Lambda_DNA-bd_dom_sf"/>
</dbReference>
<protein>
    <recommendedName>
        <fullName evidence="1">Bacteriophage CI repressor N-terminal domain-containing protein</fullName>
    </recommendedName>
</protein>
<comment type="caution">
    <text evidence="2">The sequence shown here is derived from an EMBL/GenBank/DDBJ whole genome shotgun (WGS) entry which is preliminary data.</text>
</comment>
<accession>A0A432Z8Q6</accession>
<dbReference type="GO" id="GO:0003677">
    <property type="term" value="F:DNA binding"/>
    <property type="evidence" value="ECO:0007669"/>
    <property type="project" value="InterPro"/>
</dbReference>
<proteinExistence type="predicted"/>
<evidence type="ECO:0000313" key="3">
    <source>
        <dbReference type="Proteomes" id="UP000287022"/>
    </source>
</evidence>
<dbReference type="InterPro" id="IPR010744">
    <property type="entry name" value="Phage_CI_N"/>
</dbReference>
<gene>
    <name evidence="2" type="ORF">CWI80_02775</name>
</gene>
<dbReference type="Gene3D" id="1.10.260.40">
    <property type="entry name" value="lambda repressor-like DNA-binding domains"/>
    <property type="match status" value="1"/>
</dbReference>